<reference evidence="1" key="1">
    <citation type="submission" date="2014-11" db="EMBL/GenBank/DDBJ databases">
        <authorList>
            <person name="Amaro Gonzalez C."/>
        </authorList>
    </citation>
    <scope>NUCLEOTIDE SEQUENCE</scope>
</reference>
<name>A0A0E9PCW8_ANGAN</name>
<dbReference type="AlphaFoldDB" id="A0A0E9PCW8"/>
<protein>
    <submittedName>
        <fullName evidence="1">Uncharacterized protein</fullName>
    </submittedName>
</protein>
<proteinExistence type="predicted"/>
<dbReference type="EMBL" id="GBXM01106228">
    <property type="protein sequence ID" value="JAH02349.1"/>
    <property type="molecule type" value="Transcribed_RNA"/>
</dbReference>
<sequence length="32" mass="3804">MNIIEYTPYSIPAYTFQFLSFQHNYILCCSPV</sequence>
<accession>A0A0E9PCW8</accession>
<evidence type="ECO:0000313" key="1">
    <source>
        <dbReference type="EMBL" id="JAH02349.1"/>
    </source>
</evidence>
<reference evidence="1" key="2">
    <citation type="journal article" date="2015" name="Fish Shellfish Immunol.">
        <title>Early steps in the European eel (Anguilla anguilla)-Vibrio vulnificus interaction in the gills: Role of the RtxA13 toxin.</title>
        <authorList>
            <person name="Callol A."/>
            <person name="Pajuelo D."/>
            <person name="Ebbesson L."/>
            <person name="Teles M."/>
            <person name="MacKenzie S."/>
            <person name="Amaro C."/>
        </authorList>
    </citation>
    <scope>NUCLEOTIDE SEQUENCE</scope>
</reference>
<organism evidence="1">
    <name type="scientific">Anguilla anguilla</name>
    <name type="common">European freshwater eel</name>
    <name type="synonym">Muraena anguilla</name>
    <dbReference type="NCBI Taxonomy" id="7936"/>
    <lineage>
        <taxon>Eukaryota</taxon>
        <taxon>Metazoa</taxon>
        <taxon>Chordata</taxon>
        <taxon>Craniata</taxon>
        <taxon>Vertebrata</taxon>
        <taxon>Euteleostomi</taxon>
        <taxon>Actinopterygii</taxon>
        <taxon>Neopterygii</taxon>
        <taxon>Teleostei</taxon>
        <taxon>Anguilliformes</taxon>
        <taxon>Anguillidae</taxon>
        <taxon>Anguilla</taxon>
    </lineage>
</organism>